<proteinExistence type="predicted"/>
<dbReference type="Proteomes" id="UP001057452">
    <property type="component" value="Chromosome 5"/>
</dbReference>
<protein>
    <submittedName>
        <fullName evidence="1">Uncharacterized protein</fullName>
    </submittedName>
</protein>
<gene>
    <name evidence="1" type="ORF">KUCAC02_030440</name>
</gene>
<name>A0ACB9XK29_CHAAC</name>
<evidence type="ECO:0000313" key="2">
    <source>
        <dbReference type="Proteomes" id="UP001057452"/>
    </source>
</evidence>
<comment type="caution">
    <text evidence="1">The sequence shown here is derived from an EMBL/GenBank/DDBJ whole genome shotgun (WGS) entry which is preliminary data.</text>
</comment>
<evidence type="ECO:0000313" key="1">
    <source>
        <dbReference type="EMBL" id="KAI4827012.1"/>
    </source>
</evidence>
<dbReference type="EMBL" id="CM043789">
    <property type="protein sequence ID" value="KAI4827012.1"/>
    <property type="molecule type" value="Genomic_DNA"/>
</dbReference>
<reference evidence="1" key="1">
    <citation type="submission" date="2022-05" db="EMBL/GenBank/DDBJ databases">
        <title>Chromosome-level genome of Chaenocephalus aceratus.</title>
        <authorList>
            <person name="Park H."/>
        </authorList>
    </citation>
    <scope>NUCLEOTIDE SEQUENCE</scope>
    <source>
        <strain evidence="1">KU_202001</strain>
    </source>
</reference>
<keyword evidence="2" id="KW-1185">Reference proteome</keyword>
<sequence>MSRKQSLKSGQDFIAFLGDRISNSISKEELRAIYYAEFKGRKGFKDPSFSSVVYALVKSNKAVLKQEKIYLNVKPQVPVHCDQSRSPRAPQSPHTPGSGSKKKTAKTLSPSSAPSTPVTPVLTPKKKLAVEILRKLKLNRKKMTADKGGIQITSDPAATGGKVQFTVERLKELFLIRFHIANKGTHCVNFTFYTALHNMHCFTLEDERRVTRACPLFLSPGESYEVLVRYTLKHYGFFPTTMYFEFCADLPEAVPFCIMRDMEAAARTPLAAELGPVSPYKPYKAVSYRREARMIVEGVPPERSGVQPLQSTLKLGNFNYPKYLKGLRLEDSESPSTKQHLLLVKSLLDAPLKMKSYAHRFHLLLHLEEVQMERDIQNYDLHNQTMTPDQFNMKLLTLRVPGVAENRPSVLRGDCLKVTKCGNDDTMYNGYVHRVELDSVKLGFNKRLLQMFIPNMKFDVEFTVNRFSLRLQHRAVDLAVKHRLEEVLFPSGAAVATLPMPKLSMFNRQLENNPEQHAAVQRIVAGSSKPAPHLVFGPPGTGKTITLVEAMHQVSKADPLSRILACAPSNSAGDLLCERLMVHMDPHRIYRMYASSRNPRTVPADLLKYCNWDKREDKFVFPEKTTLMKYTIIVTTLVTAGRLVSGELPVDHFTHIFLDEGGQAVEPECVVAIAGLLDAEKGQLVLAGDPKQLGPILRSKMAVQHGLGLSLLERLMRHNTFVSEESHAAILKVPNELFYENELQVFADQVSGGDLPWSDWERRKRGQQSFFFNVTEIEVLMNYLTKLIETQGKKGLPKLSAKDIGIIAPYRKQVEKIQKAVKSVSALKRLGDLKELKVGSVEEFQGQERKIIMVSTVRSSINYLKMDKDFNIGFLANERSRFNVALTRARVPADSRGKPCDPQQGPPPGRSLSATV</sequence>
<accession>A0ACB9XK29</accession>
<organism evidence="1 2">
    <name type="scientific">Chaenocephalus aceratus</name>
    <name type="common">Blackfin icefish</name>
    <name type="synonym">Chaenichthys aceratus</name>
    <dbReference type="NCBI Taxonomy" id="36190"/>
    <lineage>
        <taxon>Eukaryota</taxon>
        <taxon>Metazoa</taxon>
        <taxon>Chordata</taxon>
        <taxon>Craniata</taxon>
        <taxon>Vertebrata</taxon>
        <taxon>Euteleostomi</taxon>
        <taxon>Actinopterygii</taxon>
        <taxon>Neopterygii</taxon>
        <taxon>Teleostei</taxon>
        <taxon>Neoteleostei</taxon>
        <taxon>Acanthomorphata</taxon>
        <taxon>Eupercaria</taxon>
        <taxon>Perciformes</taxon>
        <taxon>Notothenioidei</taxon>
        <taxon>Channichthyidae</taxon>
        <taxon>Chaenocephalus</taxon>
    </lineage>
</organism>